<protein>
    <recommendedName>
        <fullName evidence="5">Serine-rich adhesin for platelets</fullName>
    </recommendedName>
</protein>
<keyword evidence="2" id="KW-1133">Transmembrane helix</keyword>
<name>W6TBY7_9LACO</name>
<dbReference type="AlphaFoldDB" id="W6TBY7"/>
<evidence type="ECO:0000313" key="4">
    <source>
        <dbReference type="Proteomes" id="UP000019247"/>
    </source>
</evidence>
<feature type="region of interest" description="Disordered" evidence="1">
    <location>
        <begin position="1"/>
        <end position="143"/>
    </location>
</feature>
<dbReference type="eggNOG" id="ENOG502ZH17">
    <property type="taxonomic scope" value="Bacteria"/>
</dbReference>
<feature type="non-terminal residue" evidence="3">
    <location>
        <position position="1"/>
    </location>
</feature>
<dbReference type="STRING" id="1400520.LFAB_12405"/>
<comment type="caution">
    <text evidence="3">The sequence shown here is derived from an EMBL/GenBank/DDBJ whole genome shotgun (WGS) entry which is preliminary data.</text>
</comment>
<feature type="region of interest" description="Disordered" evidence="1">
    <location>
        <begin position="376"/>
        <end position="473"/>
    </location>
</feature>
<dbReference type="HOGENOM" id="CLU_576881_0_0_9"/>
<evidence type="ECO:0000256" key="1">
    <source>
        <dbReference type="SAM" id="MobiDB-lite"/>
    </source>
</evidence>
<feature type="transmembrane region" description="Helical" evidence="2">
    <location>
        <begin position="151"/>
        <end position="170"/>
    </location>
</feature>
<evidence type="ECO:0000256" key="2">
    <source>
        <dbReference type="SAM" id="Phobius"/>
    </source>
</evidence>
<keyword evidence="2" id="KW-0472">Membrane</keyword>
<proteinExistence type="predicted"/>
<organism evidence="3 4">
    <name type="scientific">Lactiplantibacillus fabifermentans T30PCM01</name>
    <dbReference type="NCBI Taxonomy" id="1400520"/>
    <lineage>
        <taxon>Bacteria</taxon>
        <taxon>Bacillati</taxon>
        <taxon>Bacillota</taxon>
        <taxon>Bacilli</taxon>
        <taxon>Lactobacillales</taxon>
        <taxon>Lactobacillaceae</taxon>
        <taxon>Lactiplantibacillus</taxon>
    </lineage>
</organism>
<feature type="compositionally biased region" description="Low complexity" evidence="1">
    <location>
        <begin position="111"/>
        <end position="121"/>
    </location>
</feature>
<dbReference type="PATRIC" id="fig|1400520.3.peg.2423"/>
<dbReference type="EMBL" id="AWWK01000059">
    <property type="protein sequence ID" value="ETY73460.1"/>
    <property type="molecule type" value="Genomic_DNA"/>
</dbReference>
<accession>W6TBY7</accession>
<keyword evidence="2" id="KW-0812">Transmembrane</keyword>
<feature type="compositionally biased region" description="Polar residues" evidence="1">
    <location>
        <begin position="47"/>
        <end position="66"/>
    </location>
</feature>
<evidence type="ECO:0000313" key="3">
    <source>
        <dbReference type="EMBL" id="ETY73460.1"/>
    </source>
</evidence>
<reference evidence="3 4" key="1">
    <citation type="journal article" date="2014" name="Genome Announc.">
        <title>Genome Sequence of Lactobacillus fabifermentans Strain T30PCM01, Isolated from Fermenting Grape Marc.</title>
        <authorList>
            <person name="Treu L."/>
            <person name="Vendramin V."/>
            <person name="Bovo B."/>
            <person name="Giacomini A."/>
            <person name="Corich V."/>
            <person name="Campanaro S."/>
        </authorList>
    </citation>
    <scope>NUCLEOTIDE SEQUENCE [LARGE SCALE GENOMIC DNA]</scope>
    <source>
        <strain evidence="3 4">T30PCM01</strain>
    </source>
</reference>
<gene>
    <name evidence="3" type="ORF">LFAB_12405</name>
</gene>
<dbReference type="Proteomes" id="UP000019247">
    <property type="component" value="Unassembled WGS sequence"/>
</dbReference>
<sequence>AAKPTTAPTTPASAAAKSTPASQAATPKRPATSGRPASHHGQPVISVKNQNSGSTNTPRSAANQEQPEIPLSREELYGDQQPNGGKAPKQRPRSAADSAEPMSRLARHGEATTAPKATKPAMPGEDLASEHDDDGNDGNSHQKARKYNKKLMLTGVGILLIAAVGALFMWNHAKTTEATAKSNAEAVVKEIYTSTAQKDLRESADSSKLAQLQTYVDQMKQSDTKNSLQKQHDTAAKMLSLRNRYTTLYTESGLIKASVVTKDVTNAEKAFKQSSLASSKTYFTDKYQQKLKTTGKTVKAVVKYDKDYQALYTKTGKLKSTVTTTNIDTVMKNLKKYRTKSQLAANDYDQLKTNRTKLAKAESSAAAASSSAAAAYSESSESSSYSESSSSYSEPSSSSSDTDSSSTYSTTNDYSTTGNDTDTTSSTKSSSSSAYSYSHSSSAATSSANDTSSTTTSSTTTDNNTTGYNDSNY</sequence>
<feature type="compositionally biased region" description="Low complexity" evidence="1">
    <location>
        <begin position="1"/>
        <end position="27"/>
    </location>
</feature>
<evidence type="ECO:0008006" key="5">
    <source>
        <dbReference type="Google" id="ProtNLM"/>
    </source>
</evidence>